<accession>A0ABP8FRP1</accession>
<dbReference type="RefSeq" id="WP_345209271.1">
    <property type="nucleotide sequence ID" value="NZ_BAABFT010000001.1"/>
</dbReference>
<feature type="domain" description="ER-bound oxygenase mpaB/mpaB'/Rubber oxygenase catalytic" evidence="1">
    <location>
        <begin position="43"/>
        <end position="152"/>
    </location>
</feature>
<dbReference type="InterPro" id="IPR018713">
    <property type="entry name" value="MPAB/Lcp_cat_dom"/>
</dbReference>
<evidence type="ECO:0000313" key="3">
    <source>
        <dbReference type="Proteomes" id="UP001500582"/>
    </source>
</evidence>
<dbReference type="Proteomes" id="UP001500582">
    <property type="component" value="Unassembled WGS sequence"/>
</dbReference>
<gene>
    <name evidence="2" type="ORF">GCM10023149_03650</name>
</gene>
<keyword evidence="3" id="KW-1185">Reference proteome</keyword>
<dbReference type="Pfam" id="PF09995">
    <property type="entry name" value="MPAB_Lcp_cat"/>
    <property type="match status" value="1"/>
</dbReference>
<organism evidence="2 3">
    <name type="scientific">Mucilaginibacter gynuensis</name>
    <dbReference type="NCBI Taxonomy" id="1302236"/>
    <lineage>
        <taxon>Bacteria</taxon>
        <taxon>Pseudomonadati</taxon>
        <taxon>Bacteroidota</taxon>
        <taxon>Sphingobacteriia</taxon>
        <taxon>Sphingobacteriales</taxon>
        <taxon>Sphingobacteriaceae</taxon>
        <taxon>Mucilaginibacter</taxon>
    </lineage>
</organism>
<comment type="caution">
    <text evidence="2">The sequence shown here is derived from an EMBL/GenBank/DDBJ whole genome shotgun (WGS) entry which is preliminary data.</text>
</comment>
<dbReference type="EMBL" id="BAABFT010000001">
    <property type="protein sequence ID" value="GAA4309383.1"/>
    <property type="molecule type" value="Genomic_DNA"/>
</dbReference>
<name>A0ABP8FRP1_9SPHI</name>
<evidence type="ECO:0000259" key="1">
    <source>
        <dbReference type="Pfam" id="PF09995"/>
    </source>
</evidence>
<evidence type="ECO:0000313" key="2">
    <source>
        <dbReference type="EMBL" id="GAA4309383.1"/>
    </source>
</evidence>
<proteinExistence type="predicted"/>
<reference evidence="3" key="1">
    <citation type="journal article" date="2019" name="Int. J. Syst. Evol. Microbiol.">
        <title>The Global Catalogue of Microorganisms (GCM) 10K type strain sequencing project: providing services to taxonomists for standard genome sequencing and annotation.</title>
        <authorList>
            <consortium name="The Broad Institute Genomics Platform"/>
            <consortium name="The Broad Institute Genome Sequencing Center for Infectious Disease"/>
            <person name="Wu L."/>
            <person name="Ma J."/>
        </authorList>
    </citation>
    <scope>NUCLEOTIDE SEQUENCE [LARGE SCALE GENOMIC DNA]</scope>
    <source>
        <strain evidence="3">JCM 17705</strain>
    </source>
</reference>
<protein>
    <recommendedName>
        <fullName evidence="1">ER-bound oxygenase mpaB/mpaB'/Rubber oxygenase catalytic domain-containing protein</fullName>
    </recommendedName>
</protein>
<sequence>MDFVNKDSIVRKIWGNSDTVLFIFAGASAEFALNKAVDWLYFTGRLPADPLDRLFSTVVYSQQIIFSGEGEALRAIDKITAIHKGVEQARGASIPDWAYRDVLFMLIDYSIRAYELLYNKLSTNEKAEIFDVFYRVGHRMGINGLPQDYAQWLTMRHYHLLKNFQQSHFTTDLFAQYKKHLGTPRYLILKQVQQLVIPSKIKTLLGQKPVLWLKPFIFGYKLTRLFRIERVFKNALLPSAYKVQVQQLDMAL</sequence>